<accession>A0ABN7UGZ6</accession>
<evidence type="ECO:0000313" key="1">
    <source>
        <dbReference type="EMBL" id="CAG8579139.1"/>
    </source>
</evidence>
<proteinExistence type="predicted"/>
<gene>
    <name evidence="1" type="ORF">GMARGA_LOCUS5862</name>
</gene>
<evidence type="ECO:0000313" key="2">
    <source>
        <dbReference type="Proteomes" id="UP000789901"/>
    </source>
</evidence>
<organism evidence="1 2">
    <name type="scientific">Gigaspora margarita</name>
    <dbReference type="NCBI Taxonomy" id="4874"/>
    <lineage>
        <taxon>Eukaryota</taxon>
        <taxon>Fungi</taxon>
        <taxon>Fungi incertae sedis</taxon>
        <taxon>Mucoromycota</taxon>
        <taxon>Glomeromycotina</taxon>
        <taxon>Glomeromycetes</taxon>
        <taxon>Diversisporales</taxon>
        <taxon>Gigasporaceae</taxon>
        <taxon>Gigaspora</taxon>
    </lineage>
</organism>
<dbReference type="EMBL" id="CAJVQB010002549">
    <property type="protein sequence ID" value="CAG8579139.1"/>
    <property type="molecule type" value="Genomic_DNA"/>
</dbReference>
<name>A0ABN7UGZ6_GIGMA</name>
<dbReference type="Proteomes" id="UP000789901">
    <property type="component" value="Unassembled WGS sequence"/>
</dbReference>
<protein>
    <submittedName>
        <fullName evidence="1">16239_t:CDS:1</fullName>
    </submittedName>
</protein>
<keyword evidence="2" id="KW-1185">Reference proteome</keyword>
<comment type="caution">
    <text evidence="1">The sequence shown here is derived from an EMBL/GenBank/DDBJ whole genome shotgun (WGS) entry which is preliminary data.</text>
</comment>
<reference evidence="1 2" key="1">
    <citation type="submission" date="2021-06" db="EMBL/GenBank/DDBJ databases">
        <authorList>
            <person name="Kallberg Y."/>
            <person name="Tangrot J."/>
            <person name="Rosling A."/>
        </authorList>
    </citation>
    <scope>NUCLEOTIDE SEQUENCE [LARGE SCALE GENOMIC DNA]</scope>
    <source>
        <strain evidence="1 2">120-4 pot B 10/14</strain>
    </source>
</reference>
<sequence>MAMFEKCGKYIKFSKGKQFSTNNTERLKSQMGNHNDIPKSYCISCSLHSYFRSFKRDISESSDGTIKTALINLLQTVKWMSSMITFGSQAHNILRLDTVTSKTARIMKKEIHEDNEDVPNLNFVLKFGTNEINILNDDLAKLSEITMIFQDPIVYHVLSTHIVEALKEKF</sequence>